<evidence type="ECO:0000256" key="1">
    <source>
        <dbReference type="ARBA" id="ARBA00004245"/>
    </source>
</evidence>
<feature type="domain" description="GAR" evidence="4">
    <location>
        <begin position="482"/>
        <end position="590"/>
    </location>
</feature>
<organism evidence="5 6">
    <name type="scientific">Octodon degus</name>
    <name type="common">Degu</name>
    <name type="synonym">Sciurus degus</name>
    <dbReference type="NCBI Taxonomy" id="10160"/>
    <lineage>
        <taxon>Eukaryota</taxon>
        <taxon>Metazoa</taxon>
        <taxon>Chordata</taxon>
        <taxon>Craniata</taxon>
        <taxon>Vertebrata</taxon>
        <taxon>Euteleostomi</taxon>
        <taxon>Mammalia</taxon>
        <taxon>Eutheria</taxon>
        <taxon>Euarchontoglires</taxon>
        <taxon>Glires</taxon>
        <taxon>Rodentia</taxon>
        <taxon>Hystricomorpha</taxon>
        <taxon>Octodontidae</taxon>
        <taxon>Octodon</taxon>
    </lineage>
</organism>
<dbReference type="GO" id="GO:0005856">
    <property type="term" value="C:cytoskeleton"/>
    <property type="evidence" value="ECO:0007669"/>
    <property type="project" value="UniProtKB-SubCell"/>
</dbReference>
<dbReference type="Gene3D" id="3.30.920.20">
    <property type="entry name" value="Gas2-like domain"/>
    <property type="match status" value="1"/>
</dbReference>
<evidence type="ECO:0000313" key="5">
    <source>
        <dbReference type="Proteomes" id="UP000515203"/>
    </source>
</evidence>
<dbReference type="SUPFAM" id="SSF46966">
    <property type="entry name" value="Spectrin repeat"/>
    <property type="match status" value="2"/>
</dbReference>
<dbReference type="PROSITE" id="PS51460">
    <property type="entry name" value="GAR"/>
    <property type="match status" value="1"/>
</dbReference>
<proteinExistence type="predicted"/>
<accession>A0A6P6F4V1</accession>
<dbReference type="InParanoid" id="A0A6P6F4V1"/>
<dbReference type="GO" id="GO:0008017">
    <property type="term" value="F:microtubule binding"/>
    <property type="evidence" value="ECO:0007669"/>
    <property type="project" value="InterPro"/>
</dbReference>
<protein>
    <submittedName>
        <fullName evidence="6">Uncharacterized protein LOC101580262</fullName>
    </submittedName>
</protein>
<dbReference type="SMART" id="SM00243">
    <property type="entry name" value="GAS2"/>
    <property type="match status" value="1"/>
</dbReference>
<dbReference type="InterPro" id="IPR003108">
    <property type="entry name" value="GAR_dom"/>
</dbReference>
<evidence type="ECO:0000313" key="6">
    <source>
        <dbReference type="RefSeq" id="XP_023579617.1"/>
    </source>
</evidence>
<dbReference type="AlphaFoldDB" id="A0A6P6F4V1"/>
<comment type="subcellular location">
    <subcellularLocation>
        <location evidence="1">Cytoplasm</location>
        <location evidence="1">Cytoskeleton</location>
    </subcellularLocation>
</comment>
<gene>
    <name evidence="6" type="primary">LOC101580262</name>
</gene>
<dbReference type="Proteomes" id="UP000515203">
    <property type="component" value="Unplaced"/>
</dbReference>
<dbReference type="RefSeq" id="XP_023579617.1">
    <property type="nucleotide sequence ID" value="XM_023723849.1"/>
</dbReference>
<dbReference type="SUPFAM" id="SSF143575">
    <property type="entry name" value="GAS2 domain-like"/>
    <property type="match status" value="1"/>
</dbReference>
<keyword evidence="3" id="KW-0206">Cytoskeleton</keyword>
<keyword evidence="2" id="KW-0963">Cytoplasm</keyword>
<reference evidence="6" key="1">
    <citation type="submission" date="2025-08" db="UniProtKB">
        <authorList>
            <consortium name="RefSeq"/>
        </authorList>
    </citation>
    <scope>IDENTIFICATION</scope>
</reference>
<evidence type="ECO:0000256" key="3">
    <source>
        <dbReference type="ARBA" id="ARBA00023212"/>
    </source>
</evidence>
<dbReference type="OrthoDB" id="10016565at2759"/>
<name>A0A6P6F4V1_OCTDE</name>
<dbReference type="Pfam" id="PF02187">
    <property type="entry name" value="GAS2"/>
    <property type="match status" value="1"/>
</dbReference>
<dbReference type="InterPro" id="IPR036534">
    <property type="entry name" value="GAR_dom_sf"/>
</dbReference>
<evidence type="ECO:0000259" key="4">
    <source>
        <dbReference type="PROSITE" id="PS51460"/>
    </source>
</evidence>
<dbReference type="GeneID" id="101580262"/>
<sequence>MGNWASRLGCLGERRSRFRTGPKAQESPSPCADLQDLCPPVVSWAWWGSHAIQVTEVTETVVTETVVTEAVEVGPGQQERQPAQRPPALLNTLQSWLDGMEELQASQGPLAADATVAAAQLREQELLQCLLQERAPQVEPRLQEVGSPAELRAQWHRLVQRAETRWGLLQQLVPAAQSFDAARETLLARLGLGERLLVVLGQGQLGPKGQERVVQCLQHMCQGTTAYAEDLGRALETGQRLAELLMEDEAQLVRQQLEELQECVKLTVSGAAQVWQTLLCAKRIGLPPIGLKAQLDLERATSEGPGLKDQEQLSIQLAQLAEWLEQLASQAEVPGQAAAHMVSIREQWSYLSSAVLQAELGALRGHWSEIQEPYGLKAIWELAQWSPCDLEEQAAIKKGLKPKGGWAPVQSWRLEVLPGVLRADRLKLWTAAPVQVLAHRNPDQADTPRVSQEELNWLPWAEAAMRSWSHRKLDTREKSWQDKDHLEQDLMDRVLASGEQERDGMGCLGTSWGLAPTSQLTIMLESEPLNSQQPPSHSMARAGDKHTGCQRWVHGPGNAGEQVARGALMVRVGGGWVALDEFLVKNDPGRAKGRTSCKIQERFQCWAGLHSPRARNIISLRLWTSISSASTRPLPQKGGAATARGPKDLKVRGVGLGERGGGAEALRDFRLYVVQQVRICETETPARAEAEAKAAGGSKLLFSVPD</sequence>
<evidence type="ECO:0000256" key="2">
    <source>
        <dbReference type="ARBA" id="ARBA00022490"/>
    </source>
</evidence>
<keyword evidence="5" id="KW-1185">Reference proteome</keyword>